<comment type="caution">
    <text evidence="1">The sequence shown here is derived from an EMBL/GenBank/DDBJ whole genome shotgun (WGS) entry which is preliminary data.</text>
</comment>
<evidence type="ECO:0000313" key="2">
    <source>
        <dbReference type="Proteomes" id="UP000093858"/>
    </source>
</evidence>
<dbReference type="EMBL" id="LWSU01000234">
    <property type="protein sequence ID" value="OAX54343.1"/>
    <property type="molecule type" value="Genomic_DNA"/>
</dbReference>
<protein>
    <submittedName>
        <fullName evidence="1">Uncharacterized protein</fullName>
    </submittedName>
</protein>
<accession>A0A199P0C1</accession>
<proteinExistence type="predicted"/>
<name>A0A199P0C1_9XANT</name>
<reference evidence="1 2" key="1">
    <citation type="submission" date="2016-04" db="EMBL/GenBank/DDBJ databases">
        <title>Xanthomonas translucens phylogeny.</title>
        <authorList>
            <person name="Langlois P."/>
        </authorList>
    </citation>
    <scope>NUCLEOTIDE SEQUENCE [LARGE SCALE GENOMIC DNA]</scope>
    <source>
        <strain evidence="1 2">B99</strain>
    </source>
</reference>
<gene>
    <name evidence="1" type="ORF">A6R73_03820</name>
</gene>
<evidence type="ECO:0000313" key="1">
    <source>
        <dbReference type="EMBL" id="OAX54343.1"/>
    </source>
</evidence>
<dbReference type="Proteomes" id="UP000093858">
    <property type="component" value="Unassembled WGS sequence"/>
</dbReference>
<dbReference type="AlphaFoldDB" id="A0A199P0C1"/>
<organism evidence="1 2">
    <name type="scientific">Xanthomonas graminis pv. poae</name>
    <dbReference type="NCBI Taxonomy" id="227946"/>
    <lineage>
        <taxon>Bacteria</taxon>
        <taxon>Pseudomonadati</taxon>
        <taxon>Pseudomonadota</taxon>
        <taxon>Gammaproteobacteria</taxon>
        <taxon>Lysobacterales</taxon>
        <taxon>Lysobacteraceae</taxon>
        <taxon>Xanthomonas</taxon>
        <taxon>Xanthomonas translucens group</taxon>
        <taxon>Xanthomonas graminis</taxon>
    </lineage>
</organism>
<sequence length="180" mass="20173">MRQYPAYRHAVESVMQQYESSLRTKCASIQPDWDKASAHVAEEPTLDDQGRIVKAIWVDTVPGTACGQQRRYNAITIFNDGEPNVLPLFPGESESNPLLQRDTVPYVASALTAQGVLPKDCRIDVLETQLPDGHPPKHEPWDERWRADACGKQYWAKVRYIPDATGTTISVSPKDVTPLK</sequence>